<sequence length="150" mass="15635">MSGPYENGHVPPDVLAAIALDGNRLHRSTEIVAAEEHVTVCVQCSTALAGLLRAVAAGRGAEPDDASTEPPSRVWAAVTERLRAQGGSAQKHGGGRTSAVPFVVRLLAAAAGVLVLARLCRRLPLYRRFPRRGASAVPSTREVPVSRGAG</sequence>
<accession>A0ABS9XLA3</accession>
<dbReference type="EMBL" id="JALDAX010000008">
    <property type="protein sequence ID" value="MCI3242407.1"/>
    <property type="molecule type" value="Genomic_DNA"/>
</dbReference>
<evidence type="ECO:0008006" key="4">
    <source>
        <dbReference type="Google" id="ProtNLM"/>
    </source>
</evidence>
<keyword evidence="1" id="KW-0472">Membrane</keyword>
<evidence type="ECO:0000313" key="3">
    <source>
        <dbReference type="Proteomes" id="UP001165270"/>
    </source>
</evidence>
<keyword evidence="3" id="KW-1185">Reference proteome</keyword>
<reference evidence="2" key="1">
    <citation type="submission" date="2022-03" db="EMBL/GenBank/DDBJ databases">
        <title>Streptomyces 7R015 and 7R016 isolated from Barleria lupulina in Thailand.</title>
        <authorList>
            <person name="Kanchanasin P."/>
            <person name="Phongsopitanun W."/>
            <person name="Tanasupawat S."/>
        </authorList>
    </citation>
    <scope>NUCLEOTIDE SEQUENCE</scope>
    <source>
        <strain evidence="2">7R016</strain>
    </source>
</reference>
<protein>
    <recommendedName>
        <fullName evidence="4">Zf-HC2 domain-containing protein</fullName>
    </recommendedName>
</protein>
<name>A0ABS9XLA3_9ACTN</name>
<gene>
    <name evidence="2" type="ORF">MQN93_22030</name>
</gene>
<dbReference type="RefSeq" id="WP_242710924.1">
    <property type="nucleotide sequence ID" value="NZ_JALDAX010000008.1"/>
</dbReference>
<feature type="transmembrane region" description="Helical" evidence="1">
    <location>
        <begin position="102"/>
        <end position="120"/>
    </location>
</feature>
<evidence type="ECO:0000313" key="2">
    <source>
        <dbReference type="EMBL" id="MCI3242407.1"/>
    </source>
</evidence>
<evidence type="ECO:0000256" key="1">
    <source>
        <dbReference type="SAM" id="Phobius"/>
    </source>
</evidence>
<proteinExistence type="predicted"/>
<dbReference type="Proteomes" id="UP001165270">
    <property type="component" value="Unassembled WGS sequence"/>
</dbReference>
<organism evidence="2 3">
    <name type="scientific">Streptomyces spinosisporus</name>
    <dbReference type="NCBI Taxonomy" id="2927582"/>
    <lineage>
        <taxon>Bacteria</taxon>
        <taxon>Bacillati</taxon>
        <taxon>Actinomycetota</taxon>
        <taxon>Actinomycetes</taxon>
        <taxon>Kitasatosporales</taxon>
        <taxon>Streptomycetaceae</taxon>
        <taxon>Streptomyces</taxon>
    </lineage>
</organism>
<keyword evidence="1" id="KW-0812">Transmembrane</keyword>
<keyword evidence="1" id="KW-1133">Transmembrane helix</keyword>
<comment type="caution">
    <text evidence="2">The sequence shown here is derived from an EMBL/GenBank/DDBJ whole genome shotgun (WGS) entry which is preliminary data.</text>
</comment>